<keyword evidence="2" id="KW-1185">Reference proteome</keyword>
<name>A0A9J2QAF8_ASCLU</name>
<feature type="compositionally biased region" description="Gly residues" evidence="1">
    <location>
        <begin position="313"/>
        <end position="324"/>
    </location>
</feature>
<feature type="compositionally biased region" description="Low complexity" evidence="1">
    <location>
        <begin position="582"/>
        <end position="591"/>
    </location>
</feature>
<feature type="compositionally biased region" description="Polar residues" evidence="1">
    <location>
        <begin position="348"/>
        <end position="358"/>
    </location>
</feature>
<feature type="compositionally biased region" description="Gly residues" evidence="1">
    <location>
        <begin position="519"/>
        <end position="552"/>
    </location>
</feature>
<protein>
    <submittedName>
        <fullName evidence="3">SERTA domain-containing protein</fullName>
    </submittedName>
</protein>
<feature type="compositionally biased region" description="Gly residues" evidence="1">
    <location>
        <begin position="650"/>
        <end position="661"/>
    </location>
</feature>
<reference evidence="3" key="1">
    <citation type="submission" date="2023-03" db="UniProtKB">
        <authorList>
            <consortium name="WormBaseParasite"/>
        </authorList>
    </citation>
    <scope>IDENTIFICATION</scope>
</reference>
<evidence type="ECO:0000256" key="1">
    <source>
        <dbReference type="SAM" id="MobiDB-lite"/>
    </source>
</evidence>
<feature type="region of interest" description="Disordered" evidence="1">
    <location>
        <begin position="140"/>
        <end position="160"/>
    </location>
</feature>
<dbReference type="AlphaFoldDB" id="A0A9J2QAF8"/>
<feature type="region of interest" description="Disordered" evidence="1">
    <location>
        <begin position="578"/>
        <end position="756"/>
    </location>
</feature>
<accession>A0A9J2QAF8</accession>
<feature type="compositionally biased region" description="Gly residues" evidence="1">
    <location>
        <begin position="410"/>
        <end position="443"/>
    </location>
</feature>
<feature type="compositionally biased region" description="Basic and acidic residues" evidence="1">
    <location>
        <begin position="300"/>
        <end position="311"/>
    </location>
</feature>
<feature type="compositionally biased region" description="Low complexity" evidence="1">
    <location>
        <begin position="474"/>
        <end position="485"/>
    </location>
</feature>
<feature type="compositionally biased region" description="Polar residues" evidence="1">
    <location>
        <begin position="678"/>
        <end position="707"/>
    </location>
</feature>
<feature type="compositionally biased region" description="Polar residues" evidence="1">
    <location>
        <begin position="464"/>
        <end position="473"/>
    </location>
</feature>
<feature type="compositionally biased region" description="Low complexity" evidence="1">
    <location>
        <begin position="662"/>
        <end position="677"/>
    </location>
</feature>
<dbReference type="Proteomes" id="UP000036681">
    <property type="component" value="Unplaced"/>
</dbReference>
<feature type="compositionally biased region" description="Pro residues" evidence="1">
    <location>
        <begin position="717"/>
        <end position="729"/>
    </location>
</feature>
<feature type="compositionally biased region" description="Polar residues" evidence="1">
    <location>
        <begin position="249"/>
        <end position="260"/>
    </location>
</feature>
<dbReference type="WBParaSite" id="ALUE_0001847401-mRNA-1">
    <property type="protein sequence ID" value="ALUE_0001847401-mRNA-1"/>
    <property type="gene ID" value="ALUE_0001847401"/>
</dbReference>
<sequence>MQSSDDDDSTFRKNHLSGIRPIRLTHPIAKPLESSITIDDTHRSNVRRNRVKTSVNTVGIGSFKNRLLNAVKEALSDYDNSSQRGPIYTDSSERLRHSLPQVVTPTMPKSTNTLATIRRPVLIEPSMNYVDNAELVELATDSTSDDDQAVQQDNSEEAKRRTRIQARWRKLGPLVKSLDFPYTRRITNDRKRLGADKDVVSNTVRKIVRERLRQLSTRTHSLTNRPLFNGPILANADTTDLEDRTSRLGETQQIRGNRTAASAHPLALPMLTPFTSESDSTYGGGNRRPPWSSHESNSGNDEKTRMEERNGESGQGFGTFGGGSASEFGTDTTRFSGGVGSSRESGKPTWNSHESNSGRFGGGSGKVFIGNKGISESSGERSGGDDGLSVNGEENGDSNAGFEDWRRGGGDAGFGGGSDSFGGGSGRFGGGSGGFGGGGGTSGGSQPPVDFGIESFGLNGPNIRVSTELSPIESSVKSSKPMKSMDSGERSGGDDGLSVNGEENGDSNAGFEDWRRGGGDAGFGGGSDSFGGGSGRFGGGSGGFGGGGGTSGGSQPPVDFGIESFGLNGPNIRVSTELSPIESSVKSSKPMKSMEEFASSSTNNAPALKTPMEEFVIPQNSGLRSVAPPAEFQDGFGSSRGGSNLWSPGSFGGGSAFGGRSGSSSFSSSPDGDAPDSINSQESHNLGPSRPNESIFTGESALTPNRNGPTGDGFGPPLFPGAAVPPPVPAISLGGDAAGLPPYHIDSAVRNPPSTV</sequence>
<organism evidence="2 3">
    <name type="scientific">Ascaris lumbricoides</name>
    <name type="common">Giant roundworm</name>
    <dbReference type="NCBI Taxonomy" id="6252"/>
    <lineage>
        <taxon>Eukaryota</taxon>
        <taxon>Metazoa</taxon>
        <taxon>Ecdysozoa</taxon>
        <taxon>Nematoda</taxon>
        <taxon>Chromadorea</taxon>
        <taxon>Rhabditida</taxon>
        <taxon>Spirurina</taxon>
        <taxon>Ascaridomorpha</taxon>
        <taxon>Ascaridoidea</taxon>
        <taxon>Ascarididae</taxon>
        <taxon>Ascaris</taxon>
    </lineage>
</organism>
<evidence type="ECO:0000313" key="2">
    <source>
        <dbReference type="Proteomes" id="UP000036681"/>
    </source>
</evidence>
<feature type="region of interest" description="Disordered" evidence="1">
    <location>
        <begin position="249"/>
        <end position="565"/>
    </location>
</feature>
<proteinExistence type="predicted"/>
<evidence type="ECO:0000313" key="3">
    <source>
        <dbReference type="WBParaSite" id="ALUE_0001847401-mRNA-1"/>
    </source>
</evidence>